<feature type="transmembrane region" description="Helical" evidence="1">
    <location>
        <begin position="381"/>
        <end position="399"/>
    </location>
</feature>
<organism evidence="3 4">
    <name type="scientific">Marinicrinis lubricantis</name>
    <dbReference type="NCBI Taxonomy" id="2086470"/>
    <lineage>
        <taxon>Bacteria</taxon>
        <taxon>Bacillati</taxon>
        <taxon>Bacillota</taxon>
        <taxon>Bacilli</taxon>
        <taxon>Bacillales</taxon>
        <taxon>Paenibacillaceae</taxon>
    </lineage>
</organism>
<feature type="domain" description="Nucleoside transporter/FeoB GTPase Gate" evidence="2">
    <location>
        <begin position="49"/>
        <end position="150"/>
    </location>
</feature>
<dbReference type="EMBL" id="JBHSQV010000036">
    <property type="protein sequence ID" value="MFC5986302.1"/>
    <property type="molecule type" value="Genomic_DNA"/>
</dbReference>
<feature type="transmembrane region" description="Helical" evidence="1">
    <location>
        <begin position="287"/>
        <end position="308"/>
    </location>
</feature>
<protein>
    <submittedName>
        <fullName evidence="3">Nucleoside recognition domain-containing protein</fullName>
    </submittedName>
</protein>
<accession>A0ABW1IMJ7</accession>
<name>A0ABW1IMJ7_9BACL</name>
<feature type="transmembrane region" description="Helical" evidence="1">
    <location>
        <begin position="12"/>
        <end position="30"/>
    </location>
</feature>
<keyword evidence="1" id="KW-1133">Transmembrane helix</keyword>
<sequence length="409" mass="45114">MPRFRYIKGRAATFLIAAVLLAVAASIVMFPEQAFQASLKALNIWWEIVFPGLLPFFILTEISAAFGILHALGVLIAPIMQSLFRLPGISGWAAAFGWTAGYAAGAEMTAKLRKQGWISRQEGQKLLVISHLTSPVTLFGIVAVGFFLSPSLGWLLFIAQCISILAIGMLYPIKKEPKVPDDREAKPAKPVSLWQKMLDAADRGREEDGRSFGKVLGDAVTLSVQNLMLIGGTMMIFSVISGSVEQLLFRDSFAPFGMEARVWIHLIVSSLFEVHLGAFAASSADMLLPWQAAFTSALLTWSGLALHFQVKSIISETDLSYVPFLWSKIAQSLISFFVILILWEPFKRLSANTAPAFHSGPRETPSAYAPPDIWTLWKLEAQWLFTVYGGLILVAILAFRLHPSRNRTL</sequence>
<feature type="transmembrane region" description="Helical" evidence="1">
    <location>
        <begin position="66"/>
        <end position="83"/>
    </location>
</feature>
<gene>
    <name evidence="3" type="ORF">ACFPXP_07620</name>
</gene>
<evidence type="ECO:0000313" key="3">
    <source>
        <dbReference type="EMBL" id="MFC5986302.1"/>
    </source>
</evidence>
<keyword evidence="4" id="KW-1185">Reference proteome</keyword>
<dbReference type="Proteomes" id="UP001596250">
    <property type="component" value="Unassembled WGS sequence"/>
</dbReference>
<dbReference type="InterPro" id="IPR011642">
    <property type="entry name" value="Gate_dom"/>
</dbReference>
<comment type="caution">
    <text evidence="3">The sequence shown here is derived from an EMBL/GenBank/DDBJ whole genome shotgun (WGS) entry which is preliminary data.</text>
</comment>
<feature type="transmembrane region" description="Helical" evidence="1">
    <location>
        <begin position="320"/>
        <end position="343"/>
    </location>
</feature>
<feature type="transmembrane region" description="Helical" evidence="1">
    <location>
        <begin position="89"/>
        <end position="105"/>
    </location>
</feature>
<evidence type="ECO:0000256" key="1">
    <source>
        <dbReference type="SAM" id="Phobius"/>
    </source>
</evidence>
<keyword evidence="1" id="KW-0812">Transmembrane</keyword>
<proteinExistence type="predicted"/>
<feature type="transmembrane region" description="Helical" evidence="1">
    <location>
        <begin position="262"/>
        <end position="281"/>
    </location>
</feature>
<feature type="transmembrane region" description="Helical" evidence="1">
    <location>
        <begin position="154"/>
        <end position="173"/>
    </location>
</feature>
<keyword evidence="1" id="KW-0472">Membrane</keyword>
<dbReference type="RefSeq" id="WP_379893630.1">
    <property type="nucleotide sequence ID" value="NZ_CBCSCT010000001.1"/>
</dbReference>
<evidence type="ECO:0000259" key="2">
    <source>
        <dbReference type="Pfam" id="PF07670"/>
    </source>
</evidence>
<evidence type="ECO:0000313" key="4">
    <source>
        <dbReference type="Proteomes" id="UP001596250"/>
    </source>
</evidence>
<dbReference type="Pfam" id="PF07670">
    <property type="entry name" value="Gate"/>
    <property type="match status" value="1"/>
</dbReference>
<reference evidence="4" key="1">
    <citation type="journal article" date="2019" name="Int. J. Syst. Evol. Microbiol.">
        <title>The Global Catalogue of Microorganisms (GCM) 10K type strain sequencing project: providing services to taxonomists for standard genome sequencing and annotation.</title>
        <authorList>
            <consortium name="The Broad Institute Genomics Platform"/>
            <consortium name="The Broad Institute Genome Sequencing Center for Infectious Disease"/>
            <person name="Wu L."/>
            <person name="Ma J."/>
        </authorList>
    </citation>
    <scope>NUCLEOTIDE SEQUENCE [LARGE SCALE GENOMIC DNA]</scope>
    <source>
        <strain evidence="4">CCM 8749</strain>
    </source>
</reference>
<feature type="transmembrane region" description="Helical" evidence="1">
    <location>
        <begin position="126"/>
        <end position="148"/>
    </location>
</feature>